<feature type="transmembrane region" description="Helical" evidence="2">
    <location>
        <begin position="277"/>
        <end position="297"/>
    </location>
</feature>
<feature type="compositionally biased region" description="Basic and acidic residues" evidence="1">
    <location>
        <begin position="80"/>
        <end position="90"/>
    </location>
</feature>
<feature type="region of interest" description="Disordered" evidence="1">
    <location>
        <begin position="78"/>
        <end position="106"/>
    </location>
</feature>
<protein>
    <submittedName>
        <fullName evidence="3">Uncharacterized protein</fullName>
    </submittedName>
</protein>
<dbReference type="RefSeq" id="WP_121223825.1">
    <property type="nucleotide sequence ID" value="NZ_JBIUBA010000001.1"/>
</dbReference>
<feature type="compositionally biased region" description="Acidic residues" evidence="1">
    <location>
        <begin position="209"/>
        <end position="223"/>
    </location>
</feature>
<dbReference type="OrthoDB" id="3694627at2"/>
<proteinExistence type="predicted"/>
<comment type="caution">
    <text evidence="3">The sequence shown here is derived from an EMBL/GenBank/DDBJ whole genome shotgun (WGS) entry which is preliminary data.</text>
</comment>
<gene>
    <name evidence="3" type="ORF">DFJ66_4772</name>
</gene>
<dbReference type="AlphaFoldDB" id="A0A495XBU0"/>
<reference evidence="3 4" key="1">
    <citation type="submission" date="2018-10" db="EMBL/GenBank/DDBJ databases">
        <title>Sequencing the genomes of 1000 actinobacteria strains.</title>
        <authorList>
            <person name="Klenk H.-P."/>
        </authorList>
    </citation>
    <scope>NUCLEOTIDE SEQUENCE [LARGE SCALE GENOMIC DNA]</scope>
    <source>
        <strain evidence="3 4">DSM 43911</strain>
    </source>
</reference>
<evidence type="ECO:0000256" key="2">
    <source>
        <dbReference type="SAM" id="Phobius"/>
    </source>
</evidence>
<evidence type="ECO:0000256" key="1">
    <source>
        <dbReference type="SAM" id="MobiDB-lite"/>
    </source>
</evidence>
<keyword evidence="2" id="KW-0472">Membrane</keyword>
<dbReference type="Proteomes" id="UP000272729">
    <property type="component" value="Unassembled WGS sequence"/>
</dbReference>
<dbReference type="EMBL" id="RBXR01000001">
    <property type="protein sequence ID" value="RKT71482.1"/>
    <property type="molecule type" value="Genomic_DNA"/>
</dbReference>
<keyword evidence="2" id="KW-1133">Transmembrane helix</keyword>
<keyword evidence="4" id="KW-1185">Reference proteome</keyword>
<organism evidence="3 4">
    <name type="scientific">Saccharothrix variisporea</name>
    <dbReference type="NCBI Taxonomy" id="543527"/>
    <lineage>
        <taxon>Bacteria</taxon>
        <taxon>Bacillati</taxon>
        <taxon>Actinomycetota</taxon>
        <taxon>Actinomycetes</taxon>
        <taxon>Pseudonocardiales</taxon>
        <taxon>Pseudonocardiaceae</taxon>
        <taxon>Saccharothrix</taxon>
    </lineage>
</organism>
<evidence type="ECO:0000313" key="3">
    <source>
        <dbReference type="EMBL" id="RKT71482.1"/>
    </source>
</evidence>
<name>A0A495XBU0_9PSEU</name>
<feature type="transmembrane region" description="Helical" evidence="2">
    <location>
        <begin position="245"/>
        <end position="265"/>
    </location>
</feature>
<evidence type="ECO:0000313" key="4">
    <source>
        <dbReference type="Proteomes" id="UP000272729"/>
    </source>
</evidence>
<keyword evidence="2" id="KW-0812">Transmembrane</keyword>
<sequence>MNGSRGEHAAAHLTPVVEFHSRYMAASRGQRHSVEVIDAVCQTRLLPWSAYRVQSCVQDKADRRRLFELYQVAARAVARSADRVPPDEPRGPAADPALPRPPVDATPDSALQARTVPEFTALLRLIAANSGLNRNQLAVRARIPTSSAYRLLDEANTVLPTKGEQVRALCEAAGLNEHQADRVWRLWRELRAADRRSGAKAPLTPVEDLPADVEPELDGGADEDTARIPRAGLERPRPRKRRWPAVALIVLAVLLGLALCAWVVLGTLGDGRPASSPGTASAIAATGGFLLASVISIRQQRRVSATVDAIRRT</sequence>
<feature type="region of interest" description="Disordered" evidence="1">
    <location>
        <begin position="198"/>
        <end position="230"/>
    </location>
</feature>
<accession>A0A495XBU0</accession>